<accession>K0SYU9</accession>
<dbReference type="AlphaFoldDB" id="K0SYU9"/>
<reference evidence="2 3" key="1">
    <citation type="journal article" date="2012" name="Genome Biol.">
        <title>Genome and low-iron response of an oceanic diatom adapted to chronic iron limitation.</title>
        <authorList>
            <person name="Lommer M."/>
            <person name="Specht M."/>
            <person name="Roy A.S."/>
            <person name="Kraemer L."/>
            <person name="Andreson R."/>
            <person name="Gutowska M.A."/>
            <person name="Wolf J."/>
            <person name="Bergner S.V."/>
            <person name="Schilhabel M.B."/>
            <person name="Klostermeier U.C."/>
            <person name="Beiko R.G."/>
            <person name="Rosenstiel P."/>
            <person name="Hippler M."/>
            <person name="Laroche J."/>
        </authorList>
    </citation>
    <scope>NUCLEOTIDE SEQUENCE [LARGE SCALE GENOMIC DNA]</scope>
    <source>
        <strain evidence="2 3">CCMP1005</strain>
    </source>
</reference>
<feature type="region of interest" description="Disordered" evidence="1">
    <location>
        <begin position="454"/>
        <end position="474"/>
    </location>
</feature>
<evidence type="ECO:0000256" key="1">
    <source>
        <dbReference type="SAM" id="MobiDB-lite"/>
    </source>
</evidence>
<gene>
    <name evidence="2" type="ORF">THAOC_15919</name>
</gene>
<evidence type="ECO:0000313" key="2">
    <source>
        <dbReference type="EMBL" id="EJK63422.1"/>
    </source>
</evidence>
<evidence type="ECO:0000313" key="3">
    <source>
        <dbReference type="Proteomes" id="UP000266841"/>
    </source>
</evidence>
<proteinExistence type="predicted"/>
<sequence length="474" mass="51185">MPGGGMGMMLPQRGLRELAVDRDGVFQGTGGPMGANQQGQNFRRRGRRWSMAEARGMRQRQDGMGGRTMGGYAYGGGMGRDSFGMRGGGGPMDQRMMDPRMRGPMGGGAGGPFGRDSAVAHMSLKDMAARTTMSYDAEVISSMRRTEAYSLVAEKPEITTLPQTVEQKDLKLLVKQLAQAAKLVKTTAAQRPEGDILGSVHLVLDNETMRDLLNTRTTPLPGRLRPDDAQPGRGNLNQKLSGPSCIYPKTSVHLYPALGAGEPVDEVQSELDTRVPLPFLSPPSPPLVAPHPRAVPHPDPPSLFCLALRAASASPSAHLLPTSRKEEHLNAEMDGADEHEVHSDSDNDSDVGAIDNWLSILSLGEMRSDVASASSTDAECMYLAHSDRGDSIRALTEPDYFRLISSSLSTIQPMSENFGRPEPDFISFPRQSAHHPTKEAHFSSGRELSSEVGANMRGFRGFPTTPPLSSVLDR</sequence>
<name>K0SYU9_THAOC</name>
<keyword evidence="3" id="KW-1185">Reference proteome</keyword>
<feature type="region of interest" description="Disordered" evidence="1">
    <location>
        <begin position="216"/>
        <end position="242"/>
    </location>
</feature>
<dbReference type="EMBL" id="AGNL01018263">
    <property type="protein sequence ID" value="EJK63422.1"/>
    <property type="molecule type" value="Genomic_DNA"/>
</dbReference>
<organism evidence="2 3">
    <name type="scientific">Thalassiosira oceanica</name>
    <name type="common">Marine diatom</name>
    <dbReference type="NCBI Taxonomy" id="159749"/>
    <lineage>
        <taxon>Eukaryota</taxon>
        <taxon>Sar</taxon>
        <taxon>Stramenopiles</taxon>
        <taxon>Ochrophyta</taxon>
        <taxon>Bacillariophyta</taxon>
        <taxon>Coscinodiscophyceae</taxon>
        <taxon>Thalassiosirophycidae</taxon>
        <taxon>Thalassiosirales</taxon>
        <taxon>Thalassiosiraceae</taxon>
        <taxon>Thalassiosira</taxon>
    </lineage>
</organism>
<protein>
    <submittedName>
        <fullName evidence="2">Uncharacterized protein</fullName>
    </submittedName>
</protein>
<comment type="caution">
    <text evidence="2">The sequence shown here is derived from an EMBL/GenBank/DDBJ whole genome shotgun (WGS) entry which is preliminary data.</text>
</comment>
<feature type="region of interest" description="Disordered" evidence="1">
    <location>
        <begin position="27"/>
        <end position="67"/>
    </location>
</feature>
<dbReference type="Proteomes" id="UP000266841">
    <property type="component" value="Unassembled WGS sequence"/>
</dbReference>